<sequence length="210" mass="23909">MICYHTARTPRIDHMQCIITLAARAPIPTCYPKFPCTFVHIHSSPSRRVVNDRRVRSHILCRPICRQNFGHECRHFPLACQGLRRDESKPASVWLPIVWSSQGSNRRSRPKLRRRTLLQPPFRCGIKVSEETHCVIGTASRSCHCRQNLTCSPILRALSSTNTIREGACHKAEYFSILCIGFFLPKFQTAAELYQVICTAAQQGGEHPEV</sequence>
<accession>A0A166NV49</accession>
<dbReference type="Proteomes" id="UP000076532">
    <property type="component" value="Unassembled WGS sequence"/>
</dbReference>
<evidence type="ECO:0000313" key="2">
    <source>
        <dbReference type="Proteomes" id="UP000076532"/>
    </source>
</evidence>
<proteinExistence type="predicted"/>
<reference evidence="1 2" key="1">
    <citation type="journal article" date="2016" name="Mol. Biol. Evol.">
        <title>Comparative Genomics of Early-Diverging Mushroom-Forming Fungi Provides Insights into the Origins of Lignocellulose Decay Capabilities.</title>
        <authorList>
            <person name="Nagy L.G."/>
            <person name="Riley R."/>
            <person name="Tritt A."/>
            <person name="Adam C."/>
            <person name="Daum C."/>
            <person name="Floudas D."/>
            <person name="Sun H."/>
            <person name="Yadav J.S."/>
            <person name="Pangilinan J."/>
            <person name="Larsson K.H."/>
            <person name="Matsuura K."/>
            <person name="Barry K."/>
            <person name="Labutti K."/>
            <person name="Kuo R."/>
            <person name="Ohm R.A."/>
            <person name="Bhattacharya S.S."/>
            <person name="Shirouzu T."/>
            <person name="Yoshinaga Y."/>
            <person name="Martin F.M."/>
            <person name="Grigoriev I.V."/>
            <person name="Hibbett D.S."/>
        </authorList>
    </citation>
    <scope>NUCLEOTIDE SEQUENCE [LARGE SCALE GENOMIC DNA]</scope>
    <source>
        <strain evidence="1 2">CBS 109695</strain>
    </source>
</reference>
<keyword evidence="2" id="KW-1185">Reference proteome</keyword>
<organism evidence="1 2">
    <name type="scientific">Athelia psychrophila</name>
    <dbReference type="NCBI Taxonomy" id="1759441"/>
    <lineage>
        <taxon>Eukaryota</taxon>
        <taxon>Fungi</taxon>
        <taxon>Dikarya</taxon>
        <taxon>Basidiomycota</taxon>
        <taxon>Agaricomycotina</taxon>
        <taxon>Agaricomycetes</taxon>
        <taxon>Agaricomycetidae</taxon>
        <taxon>Atheliales</taxon>
        <taxon>Atheliaceae</taxon>
        <taxon>Athelia</taxon>
    </lineage>
</organism>
<protein>
    <submittedName>
        <fullName evidence="1">Uncharacterized protein</fullName>
    </submittedName>
</protein>
<name>A0A166NV49_9AGAM</name>
<dbReference type="AlphaFoldDB" id="A0A166NV49"/>
<gene>
    <name evidence="1" type="ORF">FIBSPDRAFT_390327</name>
</gene>
<dbReference type="EMBL" id="KV417521">
    <property type="protein sequence ID" value="KZP25413.1"/>
    <property type="molecule type" value="Genomic_DNA"/>
</dbReference>
<evidence type="ECO:0000313" key="1">
    <source>
        <dbReference type="EMBL" id="KZP25413.1"/>
    </source>
</evidence>